<feature type="domain" description="Glycosyltransferase RgtA/B/C/D-like" evidence="2">
    <location>
        <begin position="105"/>
        <end position="255"/>
    </location>
</feature>
<proteinExistence type="predicted"/>
<feature type="transmembrane region" description="Helical" evidence="1">
    <location>
        <begin position="6"/>
        <end position="23"/>
    </location>
</feature>
<dbReference type="InterPro" id="IPR038731">
    <property type="entry name" value="RgtA/B/C-like"/>
</dbReference>
<name>A0A7V4TYI2_CALAY</name>
<gene>
    <name evidence="3" type="ORF">ENK44_03495</name>
</gene>
<keyword evidence="1" id="KW-0812">Transmembrane</keyword>
<protein>
    <recommendedName>
        <fullName evidence="2">Glycosyltransferase RgtA/B/C/D-like domain-containing protein</fullName>
    </recommendedName>
</protein>
<evidence type="ECO:0000256" key="1">
    <source>
        <dbReference type="SAM" id="Phobius"/>
    </source>
</evidence>
<organism evidence="3">
    <name type="scientific">Caldithrix abyssi</name>
    <dbReference type="NCBI Taxonomy" id="187145"/>
    <lineage>
        <taxon>Bacteria</taxon>
        <taxon>Pseudomonadati</taxon>
        <taxon>Calditrichota</taxon>
        <taxon>Calditrichia</taxon>
        <taxon>Calditrichales</taxon>
        <taxon>Calditrichaceae</taxon>
        <taxon>Caldithrix</taxon>
    </lineage>
</organism>
<reference evidence="3" key="1">
    <citation type="journal article" date="2020" name="mSystems">
        <title>Genome- and Community-Level Interaction Insights into Carbon Utilization and Element Cycling Functions of Hydrothermarchaeota in Hydrothermal Sediment.</title>
        <authorList>
            <person name="Zhou Z."/>
            <person name="Liu Y."/>
            <person name="Xu W."/>
            <person name="Pan J."/>
            <person name="Luo Z.H."/>
            <person name="Li M."/>
        </authorList>
    </citation>
    <scope>NUCLEOTIDE SEQUENCE [LARGE SCALE GENOMIC DNA]</scope>
    <source>
        <strain evidence="3">HyVt-577</strain>
    </source>
</reference>
<dbReference type="Proteomes" id="UP000885779">
    <property type="component" value="Unassembled WGS sequence"/>
</dbReference>
<comment type="caution">
    <text evidence="3">The sequence shown here is derived from an EMBL/GenBank/DDBJ whole genome shotgun (WGS) entry which is preliminary data.</text>
</comment>
<feature type="transmembrane region" description="Helical" evidence="1">
    <location>
        <begin position="425"/>
        <end position="444"/>
    </location>
</feature>
<dbReference type="AlphaFoldDB" id="A0A7V4TYI2"/>
<dbReference type="Pfam" id="PF13231">
    <property type="entry name" value="PMT_2"/>
    <property type="match status" value="1"/>
</dbReference>
<dbReference type="EMBL" id="DRQG01000030">
    <property type="protein sequence ID" value="HGY54745.1"/>
    <property type="molecule type" value="Genomic_DNA"/>
</dbReference>
<feature type="transmembrane region" description="Helical" evidence="1">
    <location>
        <begin position="344"/>
        <end position="365"/>
    </location>
</feature>
<sequence>MQILGIVIFILLGYLAFNIWLIFKDEATKRDLWIICSLSYLYKLLLMLIIYLSLLYGGLNGFAFIDDQKYHEAGVKLQREWMEKGLTVDPNEVTPGFYVKNDGYYYVSGFLYFLFGEHPLIPRIFNIIISIFSLIILYSLAIEIWGRSIAKKSTLLMAFLPDISIWAGLQFKDTIVIFLVLLTLYHMTLFLYGKPFFRHIFFTILGIISLFEIRLESALFLALILVFLFITQGVSKVNKKKVILTVVIISVVFISIILPPLLDKSDIVGFGPILYSLIEKNMITDFTGLIPNFEKSSIQSVGILRHAFIFNFHDLWRLPIGMVFSVITPFPWWPVDRPLSDNIIALSTVPWLIFLPSILAGMIKFTLKQKPNNIKPLLYHALGMWFALAFFIYVFSPSRHRVEFVPLLLLIGVAFLSEQTKIKKYFWFFMGIAFFMTLTSFYIFTKI</sequence>
<evidence type="ECO:0000259" key="2">
    <source>
        <dbReference type="Pfam" id="PF13231"/>
    </source>
</evidence>
<feature type="transmembrane region" description="Helical" evidence="1">
    <location>
        <begin position="44"/>
        <end position="65"/>
    </location>
</feature>
<keyword evidence="1" id="KW-0472">Membrane</keyword>
<evidence type="ECO:0000313" key="3">
    <source>
        <dbReference type="EMBL" id="HGY54745.1"/>
    </source>
</evidence>
<feature type="transmembrane region" description="Helical" evidence="1">
    <location>
        <begin position="242"/>
        <end position="262"/>
    </location>
</feature>
<feature type="transmembrane region" description="Helical" evidence="1">
    <location>
        <begin position="120"/>
        <end position="141"/>
    </location>
</feature>
<accession>A0A7V4TYI2</accession>
<feature type="transmembrane region" description="Helical" evidence="1">
    <location>
        <begin position="200"/>
        <end position="230"/>
    </location>
</feature>
<feature type="transmembrane region" description="Helical" evidence="1">
    <location>
        <begin position="377"/>
        <end position="396"/>
    </location>
</feature>
<keyword evidence="1" id="KW-1133">Transmembrane helix</keyword>